<keyword evidence="1" id="KW-0175">Coiled coil</keyword>
<dbReference type="SMART" id="SM00164">
    <property type="entry name" value="TBC"/>
    <property type="match status" value="1"/>
</dbReference>
<keyword evidence="4" id="KW-1185">Reference proteome</keyword>
<protein>
    <recommendedName>
        <fullName evidence="2">Rab-GAP TBC domain-containing protein</fullName>
    </recommendedName>
</protein>
<feature type="coiled-coil region" evidence="1">
    <location>
        <begin position="269"/>
        <end position="296"/>
    </location>
</feature>
<reference evidence="3" key="3">
    <citation type="submission" date="2025-09" db="UniProtKB">
        <authorList>
            <consortium name="Ensembl"/>
        </authorList>
    </citation>
    <scope>IDENTIFICATION</scope>
</reference>
<name>A0A8C7SBM1_ONCMY</name>
<dbReference type="PANTHER" id="PTHR47219:SF20">
    <property type="entry name" value="TBC1 DOMAIN FAMILY MEMBER 2B"/>
    <property type="match status" value="1"/>
</dbReference>
<dbReference type="SUPFAM" id="SSF47923">
    <property type="entry name" value="Ypt/Rab-GAP domain of gyp1p"/>
    <property type="match status" value="2"/>
</dbReference>
<dbReference type="InterPro" id="IPR011993">
    <property type="entry name" value="PH-like_dom_sf"/>
</dbReference>
<organism evidence="3 4">
    <name type="scientific">Oncorhynchus mykiss</name>
    <name type="common">Rainbow trout</name>
    <name type="synonym">Salmo gairdneri</name>
    <dbReference type="NCBI Taxonomy" id="8022"/>
    <lineage>
        <taxon>Eukaryota</taxon>
        <taxon>Metazoa</taxon>
        <taxon>Chordata</taxon>
        <taxon>Craniata</taxon>
        <taxon>Vertebrata</taxon>
        <taxon>Euteleostomi</taxon>
        <taxon>Actinopterygii</taxon>
        <taxon>Neopterygii</taxon>
        <taxon>Teleostei</taxon>
        <taxon>Protacanthopterygii</taxon>
        <taxon>Salmoniformes</taxon>
        <taxon>Salmonidae</taxon>
        <taxon>Salmoninae</taxon>
        <taxon>Oncorhynchus</taxon>
    </lineage>
</organism>
<feature type="domain" description="Rab-GAP TBC" evidence="2">
    <location>
        <begin position="453"/>
        <end position="648"/>
    </location>
</feature>
<dbReference type="InterPro" id="IPR000195">
    <property type="entry name" value="Rab-GAP-TBC_dom"/>
</dbReference>
<dbReference type="FunFam" id="1.10.472.80:FF:000018">
    <property type="entry name" value="TBC1 domain family member 2B"/>
    <property type="match status" value="1"/>
</dbReference>
<accession>A0A8C7SBM1</accession>
<evidence type="ECO:0000313" key="3">
    <source>
        <dbReference type="Ensembl" id="ENSOMYP00000065507.2"/>
    </source>
</evidence>
<dbReference type="Gene3D" id="1.10.8.270">
    <property type="entry name" value="putative rabgap domain of human tbc1 domain family member 14 like domains"/>
    <property type="match status" value="1"/>
</dbReference>
<dbReference type="GO" id="GO:0005096">
    <property type="term" value="F:GTPase activator activity"/>
    <property type="evidence" value="ECO:0007669"/>
    <property type="project" value="TreeGrafter"/>
</dbReference>
<reference evidence="3" key="1">
    <citation type="submission" date="2020-07" db="EMBL/GenBank/DDBJ databases">
        <title>A long reads based de novo assembly of the rainbow trout Arlee double haploid line genome.</title>
        <authorList>
            <person name="Gao G."/>
            <person name="Palti Y."/>
        </authorList>
    </citation>
    <scope>NUCLEOTIDE SEQUENCE [LARGE SCALE GENOMIC DNA]</scope>
</reference>
<dbReference type="SUPFAM" id="SSF50729">
    <property type="entry name" value="PH domain-like"/>
    <property type="match status" value="1"/>
</dbReference>
<dbReference type="AlphaFoldDB" id="A0A8C7SBM1"/>
<dbReference type="PANTHER" id="PTHR47219">
    <property type="entry name" value="RAB GTPASE-ACTIVATING PROTEIN 1-LIKE"/>
    <property type="match status" value="1"/>
</dbReference>
<dbReference type="GeneTree" id="ENSGT00940000159937"/>
<dbReference type="Gene3D" id="1.10.472.80">
    <property type="entry name" value="Ypt/Rab-GAP domain of gyp1p, domain 3"/>
    <property type="match status" value="1"/>
</dbReference>
<evidence type="ECO:0000259" key="2">
    <source>
        <dbReference type="PROSITE" id="PS50086"/>
    </source>
</evidence>
<evidence type="ECO:0000313" key="4">
    <source>
        <dbReference type="Proteomes" id="UP000694395"/>
    </source>
</evidence>
<dbReference type="Ensembl" id="ENSOMYT00000071345.2">
    <property type="protein sequence ID" value="ENSOMYP00000065507.2"/>
    <property type="gene ID" value="ENSOMYG00000030346.2"/>
</dbReference>
<dbReference type="FunFam" id="1.10.8.270:FF:000026">
    <property type="entry name" value="TBC (Tre-2/Bub2/Cdc16) domain family"/>
    <property type="match status" value="1"/>
</dbReference>
<sequence>MNDIAFLNKDGDSFPTESRKQSPVVSAAATLCGYLDKLSGPLKVWRSLWFIYEEKECQLVYYKCAQDVNPLGWIDLSNAILGDLPQADQGTFYIQTPERTFTLKVNLSKRNMCLQKVFIYDNRKNKNKLLTIYSNPGPQKNIKYLGCLISYNKQIYKNNFIPLLNNMKDLVSLLQKALELAQQEKLTPAVESPRSECEWKSSNSQPWNQGECNTDHSYGLQVVPLLRHDCAAESQDHLRLLAERNQAERELVLRLSQQVAESWTVLETQEQLRQEIRNLKDNIEAYKTQNTYLNAEIYKLTKEWRKSTEQEKCLMIKCAHLEAKVFRMESRSLTVLFKLQESRGLERHREAIKTLITDTLREGGRDILELNPAREYDEYGFRISTDIQMDDMKLLTKLQALGIHSHDAPQQQKDGEEEVDSERLWGRWAQHFDGRRSDKAVASPKLKGLLRKGVPHHYRRRVWRWIVWSRTRSLRERQPHWYQQICFRSQAASTRRVSQQIWLDLETTLRGNRHFSFPAKRAVRQLHRILLAFSCHNRSVGYCQGLNRLAAMALLVLQSEEETFWCLVAIVETIMPQDFYGKTLTASQVEQRVLKDFMAEKMPRLTAHFHCHGVDVSLVTSDWFLAAFVERLTSDVLLRIWDAFLYEGTKVIFRYALALFKYTEEDILKIHHSVDIYQYLRFITRTITDSRRLTTIAFSDMNPFPFRLLRQRRALHLQCVHVQLSELERIQRELGRERRQHKDRELGLVSSEDEGDT</sequence>
<dbReference type="Pfam" id="PF00566">
    <property type="entry name" value="RabGAP-TBC"/>
    <property type="match status" value="1"/>
</dbReference>
<dbReference type="InterPro" id="IPR035969">
    <property type="entry name" value="Rab-GAP_TBC_sf"/>
</dbReference>
<dbReference type="Proteomes" id="UP000694395">
    <property type="component" value="Chromosome 10"/>
</dbReference>
<dbReference type="PROSITE" id="PS50086">
    <property type="entry name" value="TBC_RABGAP"/>
    <property type="match status" value="1"/>
</dbReference>
<evidence type="ECO:0000256" key="1">
    <source>
        <dbReference type="SAM" id="Coils"/>
    </source>
</evidence>
<proteinExistence type="predicted"/>
<reference evidence="3" key="2">
    <citation type="submission" date="2025-08" db="UniProtKB">
        <authorList>
            <consortium name="Ensembl"/>
        </authorList>
    </citation>
    <scope>IDENTIFICATION</scope>
</reference>
<dbReference type="Gene3D" id="2.30.29.30">
    <property type="entry name" value="Pleckstrin-homology domain (PH domain)/Phosphotyrosine-binding domain (PTB)"/>
    <property type="match status" value="1"/>
</dbReference>
<dbReference type="InterPro" id="IPR050302">
    <property type="entry name" value="Rab_GAP_TBC_domain"/>
</dbReference>
<dbReference type="GO" id="GO:0031267">
    <property type="term" value="F:small GTPase binding"/>
    <property type="evidence" value="ECO:0007669"/>
    <property type="project" value="TreeGrafter"/>
</dbReference>